<organism evidence="2 3">
    <name type="scientific">Paenibacillus methanolicus</name>
    <dbReference type="NCBI Taxonomy" id="582686"/>
    <lineage>
        <taxon>Bacteria</taxon>
        <taxon>Bacillati</taxon>
        <taxon>Bacillota</taxon>
        <taxon>Bacilli</taxon>
        <taxon>Bacillales</taxon>
        <taxon>Paenibacillaceae</taxon>
        <taxon>Paenibacillus</taxon>
    </lineage>
</organism>
<dbReference type="Proteomes" id="UP000323257">
    <property type="component" value="Unassembled WGS sequence"/>
</dbReference>
<dbReference type="OrthoDB" id="9792162at2"/>
<dbReference type="SUPFAM" id="SSF51735">
    <property type="entry name" value="NAD(P)-binding Rossmann-fold domains"/>
    <property type="match status" value="1"/>
</dbReference>
<dbReference type="Gene3D" id="3.90.180.10">
    <property type="entry name" value="Medium-chain alcohol dehydrogenases, catalytic domain"/>
    <property type="match status" value="1"/>
</dbReference>
<dbReference type="InterPro" id="IPR013154">
    <property type="entry name" value="ADH-like_N"/>
</dbReference>
<dbReference type="SUPFAM" id="SSF50129">
    <property type="entry name" value="GroES-like"/>
    <property type="match status" value="1"/>
</dbReference>
<evidence type="ECO:0000313" key="2">
    <source>
        <dbReference type="EMBL" id="TYP74614.1"/>
    </source>
</evidence>
<dbReference type="AlphaFoldDB" id="A0A5S5C5J9"/>
<dbReference type="CDD" id="cd08267">
    <property type="entry name" value="MDR1"/>
    <property type="match status" value="1"/>
</dbReference>
<accession>A0A5S5C5J9</accession>
<dbReference type="Pfam" id="PF13602">
    <property type="entry name" value="ADH_zinc_N_2"/>
    <property type="match status" value="1"/>
</dbReference>
<comment type="caution">
    <text evidence="2">The sequence shown here is derived from an EMBL/GenBank/DDBJ whole genome shotgun (WGS) entry which is preliminary data.</text>
</comment>
<gene>
    <name evidence="2" type="ORF">BCM02_105158</name>
</gene>
<dbReference type="EMBL" id="VNHS01000005">
    <property type="protein sequence ID" value="TYP74614.1"/>
    <property type="molecule type" value="Genomic_DNA"/>
</dbReference>
<feature type="domain" description="Enoyl reductase (ER)" evidence="1">
    <location>
        <begin position="10"/>
        <end position="298"/>
    </location>
</feature>
<reference evidence="2 3" key="1">
    <citation type="submission" date="2019-07" db="EMBL/GenBank/DDBJ databases">
        <title>Genomic Encyclopedia of Type Strains, Phase III (KMG-III): the genomes of soil and plant-associated and newly described type strains.</title>
        <authorList>
            <person name="Whitman W."/>
        </authorList>
    </citation>
    <scope>NUCLEOTIDE SEQUENCE [LARGE SCALE GENOMIC DNA]</scope>
    <source>
        <strain evidence="2 3">BL24</strain>
    </source>
</reference>
<proteinExistence type="predicted"/>
<dbReference type="Gene3D" id="3.40.50.720">
    <property type="entry name" value="NAD(P)-binding Rossmann-like Domain"/>
    <property type="match status" value="1"/>
</dbReference>
<evidence type="ECO:0000259" key="1">
    <source>
        <dbReference type="SMART" id="SM00829"/>
    </source>
</evidence>
<dbReference type="PANTHER" id="PTHR44013">
    <property type="entry name" value="ZINC-TYPE ALCOHOL DEHYDROGENASE-LIKE PROTEIN C16A3.02C"/>
    <property type="match status" value="1"/>
</dbReference>
<evidence type="ECO:0000313" key="3">
    <source>
        <dbReference type="Proteomes" id="UP000323257"/>
    </source>
</evidence>
<sequence>MRAIVYAKYGSPDVLHLKELEKPTPKDNEILVRIYATTVTAGDWRMRKADPFLARLYNGLLSPKKVTILGFELAGEVEATGKDVTRFKIGDQVFASCGFGFGAYAEYKCLPENGLVVIKPVNVSYEEAAAVPVGGITALNFLRQGNIASGMKVLIYGASGSVGTYAVQLAKYYGAVVTGVCSTANLEMVRSIGADRVIDYTKQDFMAIGESYDLIFDAVGKPISKIKQSTFKKALRTNGKYVSVHMSQKPRVEDLIFLQELLEAGKINPVIDRRYSLEQIPDAHRYVEQKHKKGNVVVTVGEICPQ</sequence>
<dbReference type="RefSeq" id="WP_148929864.1">
    <property type="nucleotide sequence ID" value="NZ_VNHS01000005.1"/>
</dbReference>
<protein>
    <submittedName>
        <fullName evidence="2">NADPH:quinone reductase-like Zn-dependent oxidoreductase</fullName>
    </submittedName>
</protein>
<dbReference type="Pfam" id="PF08240">
    <property type="entry name" value="ADH_N"/>
    <property type="match status" value="1"/>
</dbReference>
<dbReference type="SMART" id="SM00829">
    <property type="entry name" value="PKS_ER"/>
    <property type="match status" value="1"/>
</dbReference>
<dbReference type="InterPro" id="IPR011032">
    <property type="entry name" value="GroES-like_sf"/>
</dbReference>
<dbReference type="InterPro" id="IPR052733">
    <property type="entry name" value="Chloroplast_QOR"/>
</dbReference>
<keyword evidence="3" id="KW-1185">Reference proteome</keyword>
<name>A0A5S5C5J9_9BACL</name>
<dbReference type="InterPro" id="IPR036291">
    <property type="entry name" value="NAD(P)-bd_dom_sf"/>
</dbReference>
<dbReference type="PANTHER" id="PTHR44013:SF1">
    <property type="entry name" value="ZINC-TYPE ALCOHOL DEHYDROGENASE-LIKE PROTEIN C16A3.02C"/>
    <property type="match status" value="1"/>
</dbReference>
<dbReference type="InterPro" id="IPR020843">
    <property type="entry name" value="ER"/>
</dbReference>
<dbReference type="GO" id="GO:0016491">
    <property type="term" value="F:oxidoreductase activity"/>
    <property type="evidence" value="ECO:0007669"/>
    <property type="project" value="InterPro"/>
</dbReference>